<proteinExistence type="inferred from homology"/>
<feature type="transmembrane region" description="Helical" evidence="7">
    <location>
        <begin position="288"/>
        <end position="308"/>
    </location>
</feature>
<accession>A0ABP6KNE9</accession>
<dbReference type="PANTHER" id="PTHR30193:SF41">
    <property type="entry name" value="DIACETYLCHITOBIOSE UPTAKE SYSTEM PERMEASE PROTEIN NGCF"/>
    <property type="match status" value="1"/>
</dbReference>
<dbReference type="SUPFAM" id="SSF81483">
    <property type="entry name" value="Bacterial photosystem II reaction centre, L and M subunits"/>
    <property type="match status" value="1"/>
</dbReference>
<dbReference type="PANTHER" id="PTHR30193">
    <property type="entry name" value="ABC TRANSPORTER PERMEASE PROTEIN"/>
    <property type="match status" value="1"/>
</dbReference>
<evidence type="ECO:0000256" key="8">
    <source>
        <dbReference type="SAM" id="MobiDB-lite"/>
    </source>
</evidence>
<evidence type="ECO:0000256" key="4">
    <source>
        <dbReference type="ARBA" id="ARBA00022692"/>
    </source>
</evidence>
<dbReference type="InterPro" id="IPR036854">
    <property type="entry name" value="Photo_II_D1/D2_sf"/>
</dbReference>
<comment type="caution">
    <text evidence="10">The sequence shown here is derived from an EMBL/GenBank/DDBJ whole genome shotgun (WGS) entry which is preliminary data.</text>
</comment>
<protein>
    <submittedName>
        <fullName evidence="10">Sugar ABC transporter permease</fullName>
    </submittedName>
</protein>
<evidence type="ECO:0000256" key="6">
    <source>
        <dbReference type="ARBA" id="ARBA00023136"/>
    </source>
</evidence>
<keyword evidence="5 7" id="KW-1133">Transmembrane helix</keyword>
<name>A0ABP6KNE9_9ACTN</name>
<dbReference type="SUPFAM" id="SSF161098">
    <property type="entry name" value="MetI-like"/>
    <property type="match status" value="1"/>
</dbReference>
<dbReference type="InterPro" id="IPR035906">
    <property type="entry name" value="MetI-like_sf"/>
</dbReference>
<feature type="transmembrane region" description="Helical" evidence="7">
    <location>
        <begin position="34"/>
        <end position="57"/>
    </location>
</feature>
<dbReference type="PROSITE" id="PS50928">
    <property type="entry name" value="ABC_TM1"/>
    <property type="match status" value="1"/>
</dbReference>
<evidence type="ECO:0000256" key="2">
    <source>
        <dbReference type="ARBA" id="ARBA00022448"/>
    </source>
</evidence>
<dbReference type="EMBL" id="BAAAWD010000012">
    <property type="protein sequence ID" value="GAA3015350.1"/>
    <property type="molecule type" value="Genomic_DNA"/>
</dbReference>
<dbReference type="Pfam" id="PF00528">
    <property type="entry name" value="BPD_transp_1"/>
    <property type="match status" value="1"/>
</dbReference>
<dbReference type="CDD" id="cd06261">
    <property type="entry name" value="TM_PBP2"/>
    <property type="match status" value="1"/>
</dbReference>
<keyword evidence="6 7" id="KW-0472">Membrane</keyword>
<evidence type="ECO:0000313" key="11">
    <source>
        <dbReference type="Proteomes" id="UP001499930"/>
    </source>
</evidence>
<reference evidence="11" key="1">
    <citation type="journal article" date="2019" name="Int. J. Syst. Evol. Microbiol.">
        <title>The Global Catalogue of Microorganisms (GCM) 10K type strain sequencing project: providing services to taxonomists for standard genome sequencing and annotation.</title>
        <authorList>
            <consortium name="The Broad Institute Genomics Platform"/>
            <consortium name="The Broad Institute Genome Sequencing Center for Infectious Disease"/>
            <person name="Wu L."/>
            <person name="Ma J."/>
        </authorList>
    </citation>
    <scope>NUCLEOTIDE SEQUENCE [LARGE SCALE GENOMIC DNA]</scope>
    <source>
        <strain evidence="11">JCM 3106</strain>
    </source>
</reference>
<organism evidence="10 11">
    <name type="scientific">Streptosporangium longisporum</name>
    <dbReference type="NCBI Taxonomy" id="46187"/>
    <lineage>
        <taxon>Bacteria</taxon>
        <taxon>Bacillati</taxon>
        <taxon>Actinomycetota</taxon>
        <taxon>Actinomycetes</taxon>
        <taxon>Streptosporangiales</taxon>
        <taxon>Streptosporangiaceae</taxon>
        <taxon>Streptosporangium</taxon>
    </lineage>
</organism>
<keyword evidence="11" id="KW-1185">Reference proteome</keyword>
<evidence type="ECO:0000256" key="1">
    <source>
        <dbReference type="ARBA" id="ARBA00004651"/>
    </source>
</evidence>
<feature type="transmembrane region" description="Helical" evidence="7">
    <location>
        <begin position="235"/>
        <end position="257"/>
    </location>
</feature>
<sequence>MSLLTEEMGRSGTAGPDRPAKAGSTRRMRAWTPYAFLAPYLALFAVFMVLPIGFGFWTSLHEWDINLPDKPFVGLENYVELFDPDSVDGSRFWTAMKATGIFTVASVPLLIVLPLLVALLMNGRFAGRNVYRAVYFAPYVLGVAVVGFVWQFLLDGNIGLVNHYLGLDVQWTNDVVPAWIALVGVTVWWTLGLNSVIFLAGLQDIPRELHEAAMVDGASAWHRFRSVTLPGLRPVTVFVVNATILASANMFGQSYIITRGAPADQTKTAIYLIAETGLRQFDMGTASAMSFILAAFLMVASALVFGAFRDRSTR</sequence>
<dbReference type="InterPro" id="IPR000515">
    <property type="entry name" value="MetI-like"/>
</dbReference>
<evidence type="ECO:0000259" key="9">
    <source>
        <dbReference type="PROSITE" id="PS50928"/>
    </source>
</evidence>
<dbReference type="InterPro" id="IPR051393">
    <property type="entry name" value="ABC_transporter_permease"/>
</dbReference>
<evidence type="ECO:0000256" key="7">
    <source>
        <dbReference type="RuleBase" id="RU363032"/>
    </source>
</evidence>
<gene>
    <name evidence="10" type="ORF">GCM10017559_43420</name>
</gene>
<keyword evidence="4 7" id="KW-0812">Transmembrane</keyword>
<comment type="subcellular location">
    <subcellularLocation>
        <location evidence="1 7">Cell membrane</location>
        <topology evidence="1 7">Multi-pass membrane protein</topology>
    </subcellularLocation>
</comment>
<feature type="transmembrane region" description="Helical" evidence="7">
    <location>
        <begin position="133"/>
        <end position="153"/>
    </location>
</feature>
<feature type="transmembrane region" description="Helical" evidence="7">
    <location>
        <begin position="178"/>
        <end position="202"/>
    </location>
</feature>
<feature type="transmembrane region" description="Helical" evidence="7">
    <location>
        <begin position="100"/>
        <end position="121"/>
    </location>
</feature>
<feature type="region of interest" description="Disordered" evidence="8">
    <location>
        <begin position="1"/>
        <end position="24"/>
    </location>
</feature>
<dbReference type="Proteomes" id="UP001499930">
    <property type="component" value="Unassembled WGS sequence"/>
</dbReference>
<evidence type="ECO:0000313" key="10">
    <source>
        <dbReference type="EMBL" id="GAA3015350.1"/>
    </source>
</evidence>
<keyword evidence="2 7" id="KW-0813">Transport</keyword>
<comment type="similarity">
    <text evidence="7">Belongs to the binding-protein-dependent transport system permease family.</text>
</comment>
<dbReference type="Gene3D" id="1.10.3720.10">
    <property type="entry name" value="MetI-like"/>
    <property type="match status" value="1"/>
</dbReference>
<keyword evidence="3" id="KW-1003">Cell membrane</keyword>
<feature type="domain" description="ABC transmembrane type-1" evidence="9">
    <location>
        <begin position="96"/>
        <end position="304"/>
    </location>
</feature>
<evidence type="ECO:0000256" key="5">
    <source>
        <dbReference type="ARBA" id="ARBA00022989"/>
    </source>
</evidence>
<evidence type="ECO:0000256" key="3">
    <source>
        <dbReference type="ARBA" id="ARBA00022475"/>
    </source>
</evidence>
<dbReference type="RefSeq" id="WP_344898211.1">
    <property type="nucleotide sequence ID" value="NZ_BAAAWD010000012.1"/>
</dbReference>